<sequence length="107" mass="11808">MTTAFYYTPSGRSIQKEGIMPDIIVEQATNLSKLSDEKVPREEDLAISIGLHPNIPGDPLSESLKEGIKDYQLLRALDIVRAKAPYTITLITPLYKEILGIQIGPSP</sequence>
<name>A0A2B4R1H9_STYPI</name>
<protein>
    <submittedName>
        <fullName evidence="1">Uncharacterized protein</fullName>
    </submittedName>
</protein>
<dbReference type="Gene3D" id="3.90.226.10">
    <property type="entry name" value="2-enoyl-CoA Hydratase, Chain A, domain 1"/>
    <property type="match status" value="1"/>
</dbReference>
<proteinExistence type="predicted"/>
<evidence type="ECO:0000313" key="1">
    <source>
        <dbReference type="EMBL" id="PFX11066.1"/>
    </source>
</evidence>
<dbReference type="Proteomes" id="UP000225706">
    <property type="component" value="Unassembled WGS sequence"/>
</dbReference>
<accession>A0A2B4R1H9</accession>
<reference evidence="2" key="1">
    <citation type="journal article" date="2017" name="bioRxiv">
        <title>Comparative analysis of the genomes of Stylophora pistillata and Acropora digitifera provides evidence for extensive differences between species of corals.</title>
        <authorList>
            <person name="Voolstra C.R."/>
            <person name="Li Y."/>
            <person name="Liew Y.J."/>
            <person name="Baumgarten S."/>
            <person name="Zoccola D."/>
            <person name="Flot J.-F."/>
            <person name="Tambutte S."/>
            <person name="Allemand D."/>
            <person name="Aranda M."/>
        </authorList>
    </citation>
    <scope>NUCLEOTIDE SEQUENCE [LARGE SCALE GENOMIC DNA]</scope>
</reference>
<dbReference type="SUPFAM" id="SSF52096">
    <property type="entry name" value="ClpP/crotonase"/>
    <property type="match status" value="1"/>
</dbReference>
<gene>
    <name evidence="1" type="ORF">AWC38_SpisGene25493</name>
</gene>
<comment type="caution">
    <text evidence="1">The sequence shown here is derived from an EMBL/GenBank/DDBJ whole genome shotgun (WGS) entry which is preliminary data.</text>
</comment>
<evidence type="ECO:0000313" key="2">
    <source>
        <dbReference type="Proteomes" id="UP000225706"/>
    </source>
</evidence>
<dbReference type="InterPro" id="IPR029045">
    <property type="entry name" value="ClpP/crotonase-like_dom_sf"/>
</dbReference>
<keyword evidence="2" id="KW-1185">Reference proteome</keyword>
<organism evidence="1 2">
    <name type="scientific">Stylophora pistillata</name>
    <name type="common">Smooth cauliflower coral</name>
    <dbReference type="NCBI Taxonomy" id="50429"/>
    <lineage>
        <taxon>Eukaryota</taxon>
        <taxon>Metazoa</taxon>
        <taxon>Cnidaria</taxon>
        <taxon>Anthozoa</taxon>
        <taxon>Hexacorallia</taxon>
        <taxon>Scleractinia</taxon>
        <taxon>Astrocoeniina</taxon>
        <taxon>Pocilloporidae</taxon>
        <taxon>Stylophora</taxon>
    </lineage>
</organism>
<dbReference type="EMBL" id="LSMT01004014">
    <property type="protein sequence ID" value="PFX11066.1"/>
    <property type="molecule type" value="Genomic_DNA"/>
</dbReference>
<dbReference type="AlphaFoldDB" id="A0A2B4R1H9"/>